<keyword evidence="4" id="KW-1185">Reference proteome</keyword>
<name>A0ABS9BK16_9BACT</name>
<dbReference type="Gene3D" id="3.40.1480.10">
    <property type="entry name" value="MOFRL domain"/>
    <property type="match status" value="1"/>
</dbReference>
<evidence type="ECO:0000313" key="3">
    <source>
        <dbReference type="EMBL" id="MCF1716039.1"/>
    </source>
</evidence>
<feature type="domain" description="MOFRL-associated" evidence="2">
    <location>
        <begin position="6"/>
        <end position="242"/>
    </location>
</feature>
<gene>
    <name evidence="3" type="ORF">L0U88_15470</name>
</gene>
<protein>
    <submittedName>
        <fullName evidence="3">DUF4147 domain-containing protein</fullName>
    </submittedName>
</protein>
<dbReference type="Pfam" id="PF05161">
    <property type="entry name" value="MOFRL"/>
    <property type="match status" value="1"/>
</dbReference>
<dbReference type="InterPro" id="IPR025286">
    <property type="entry name" value="MOFRL_assoc_dom"/>
</dbReference>
<dbReference type="PANTHER" id="PTHR12227">
    <property type="entry name" value="GLYCERATE KINASE"/>
    <property type="match status" value="1"/>
</dbReference>
<dbReference type="EMBL" id="JAKEVY010000004">
    <property type="protein sequence ID" value="MCF1716039.1"/>
    <property type="molecule type" value="Genomic_DNA"/>
</dbReference>
<feature type="domain" description="MOFRL" evidence="1">
    <location>
        <begin position="329"/>
        <end position="442"/>
    </location>
</feature>
<dbReference type="InterPro" id="IPR039760">
    <property type="entry name" value="MOFRL_protein"/>
</dbReference>
<proteinExistence type="predicted"/>
<evidence type="ECO:0000259" key="1">
    <source>
        <dbReference type="Pfam" id="PF05161"/>
    </source>
</evidence>
<dbReference type="RefSeq" id="WP_234866991.1">
    <property type="nucleotide sequence ID" value="NZ_JAKEVY010000004.1"/>
</dbReference>
<organism evidence="3 4">
    <name type="scientific">Flavihumibacter fluminis</name>
    <dbReference type="NCBI Taxonomy" id="2909236"/>
    <lineage>
        <taxon>Bacteria</taxon>
        <taxon>Pseudomonadati</taxon>
        <taxon>Bacteroidota</taxon>
        <taxon>Chitinophagia</taxon>
        <taxon>Chitinophagales</taxon>
        <taxon>Chitinophagaceae</taxon>
        <taxon>Flavihumibacter</taxon>
    </lineage>
</organism>
<sequence length="458" mass="49262">MNNATAKTIFQAGVEAVLPSVFMADFLEKKDAAFRVGGQWFARKEIRSLVVLAMGKAASAMAFEAQNILGDWVDQALVVTKEEHALPGLAWPQLEAGHPVPNQKSFDAGLAVRNLVSSLDPRDFLLVLLSGGTSALVADLPEGCSQEELQSFYQSLLASGASIAEMNAVRKHFSSLKGGQLARLAGGATIEVGVLSDVPGDDLSVIASGPFYPDSSSISEVEQLLYRFGITEKMPRGLQDYINRLKTDPSRETPKPGDPLFHRVQHHLLATNLLALKACADKSLDFGFEPITFHASLEGEAREVGVNFLRQALSQMEAYKKQGDYTARCFLAGGETTVTLTGKGKGGRNQELMLALLVECLNNEDLIKQLKSYAFAFLSGGTDGTDGPTDAAGAVLDETLLEQVRKAELNPDSFLANQDAYTFFSAAGGLVKTGPTQTNVMDILLILLEHKEPVPQEG</sequence>
<dbReference type="Proteomes" id="UP001200145">
    <property type="component" value="Unassembled WGS sequence"/>
</dbReference>
<dbReference type="Pfam" id="PF13660">
    <property type="entry name" value="DUF4147"/>
    <property type="match status" value="1"/>
</dbReference>
<evidence type="ECO:0000313" key="4">
    <source>
        <dbReference type="Proteomes" id="UP001200145"/>
    </source>
</evidence>
<reference evidence="3 4" key="1">
    <citation type="submission" date="2022-01" db="EMBL/GenBank/DDBJ databases">
        <title>Flavihumibacter sp. nov., isolated from sediment of a river.</title>
        <authorList>
            <person name="Liu H."/>
        </authorList>
    </citation>
    <scope>NUCLEOTIDE SEQUENCE [LARGE SCALE GENOMIC DNA]</scope>
    <source>
        <strain evidence="3 4">RY-1</strain>
    </source>
</reference>
<dbReference type="PANTHER" id="PTHR12227:SF0">
    <property type="entry name" value="GLYCERATE KINASE"/>
    <property type="match status" value="1"/>
</dbReference>
<comment type="caution">
    <text evidence="3">The sequence shown here is derived from an EMBL/GenBank/DDBJ whole genome shotgun (WGS) entry which is preliminary data.</text>
</comment>
<dbReference type="SUPFAM" id="SSF82544">
    <property type="entry name" value="GckA/TtuD-like"/>
    <property type="match status" value="1"/>
</dbReference>
<dbReference type="InterPro" id="IPR037035">
    <property type="entry name" value="GK-like_C_sf"/>
</dbReference>
<dbReference type="InterPro" id="IPR007835">
    <property type="entry name" value="MOFRL"/>
</dbReference>
<evidence type="ECO:0000259" key="2">
    <source>
        <dbReference type="Pfam" id="PF13660"/>
    </source>
</evidence>
<accession>A0ABS9BK16</accession>
<dbReference type="InterPro" id="IPR038614">
    <property type="entry name" value="GK_N_sf"/>
</dbReference>
<dbReference type="Gene3D" id="3.40.50.10180">
    <property type="entry name" value="Glycerate kinase, MOFRL-like N-terminal domain"/>
    <property type="match status" value="1"/>
</dbReference>